<dbReference type="Gene3D" id="3.40.1700.10">
    <property type="entry name" value="DNA integrity scanning protein, DisA, N-terminal domain"/>
    <property type="match status" value="1"/>
</dbReference>
<evidence type="ECO:0000256" key="4">
    <source>
        <dbReference type="ARBA" id="ARBA00022692"/>
    </source>
</evidence>
<feature type="transmembrane region" description="Helical" evidence="10">
    <location>
        <begin position="31"/>
        <end position="49"/>
    </location>
</feature>
<evidence type="ECO:0000313" key="12">
    <source>
        <dbReference type="EMBL" id="BAT72143.1"/>
    </source>
</evidence>
<keyword evidence="6 10" id="KW-0547">Nucleotide-binding</keyword>
<dbReference type="PROSITE" id="PS51794">
    <property type="entry name" value="DAC"/>
    <property type="match status" value="1"/>
</dbReference>
<evidence type="ECO:0000256" key="5">
    <source>
        <dbReference type="ARBA" id="ARBA00022695"/>
    </source>
</evidence>
<dbReference type="EMBL" id="AP013035">
    <property type="protein sequence ID" value="BAT72143.1"/>
    <property type="molecule type" value="Genomic_DNA"/>
</dbReference>
<dbReference type="InterPro" id="IPR003390">
    <property type="entry name" value="DNA_integrity_scan_DisA_N"/>
</dbReference>
<keyword evidence="3 10" id="KW-0808">Transferase</keyword>
<organism evidence="12 13">
    <name type="scientific">Thermosulfidibacter takaii (strain DSM 17441 / JCM 13301 / NBRC 103674 / ABI70S6)</name>
    <dbReference type="NCBI Taxonomy" id="1298851"/>
    <lineage>
        <taxon>Bacteria</taxon>
        <taxon>Pseudomonadati</taxon>
        <taxon>Thermosulfidibacterota</taxon>
        <taxon>Thermosulfidibacteria</taxon>
        <taxon>Thermosulfidibacterales</taxon>
        <taxon>Thermosulfidibacteraceae</taxon>
    </lineage>
</organism>
<dbReference type="GO" id="GO:0106408">
    <property type="term" value="F:diadenylate cyclase activity"/>
    <property type="evidence" value="ECO:0007669"/>
    <property type="project" value="UniProtKB-EC"/>
</dbReference>
<gene>
    <name evidence="10" type="primary">dacA</name>
    <name evidence="12" type="ORF">TST_1356</name>
</gene>
<evidence type="ECO:0000256" key="6">
    <source>
        <dbReference type="ARBA" id="ARBA00022741"/>
    </source>
</evidence>
<dbReference type="EC" id="2.7.7.85" evidence="10"/>
<evidence type="ECO:0000256" key="1">
    <source>
        <dbReference type="ARBA" id="ARBA00000877"/>
    </source>
</evidence>
<dbReference type="InterPro" id="IPR014046">
    <property type="entry name" value="C-di-AMP_synthase"/>
</dbReference>
<dbReference type="InterPro" id="IPR045585">
    <property type="entry name" value="CdaA_N"/>
</dbReference>
<dbReference type="InterPro" id="IPR034701">
    <property type="entry name" value="CdaA"/>
</dbReference>
<dbReference type="PANTHER" id="PTHR34185:SF1">
    <property type="entry name" value="DIADENYLATE CYCLASE"/>
    <property type="match status" value="1"/>
</dbReference>
<evidence type="ECO:0000256" key="8">
    <source>
        <dbReference type="ARBA" id="ARBA00022989"/>
    </source>
</evidence>
<keyword evidence="7 10" id="KW-0067">ATP-binding</keyword>
<dbReference type="GO" id="GO:0005886">
    <property type="term" value="C:plasma membrane"/>
    <property type="evidence" value="ECO:0007669"/>
    <property type="project" value="UniProtKB-SubCell"/>
</dbReference>
<name>A0A0S3QV08_THET7</name>
<comment type="subcellular location">
    <subcellularLocation>
        <location evidence="10">Cell membrane</location>
        <topology evidence="10">Single-pass membrane protein</topology>
    </subcellularLocation>
</comment>
<dbReference type="InterPro" id="IPR036888">
    <property type="entry name" value="DNA_integrity_DisA_N_sf"/>
</dbReference>
<dbReference type="AlphaFoldDB" id="A0A0S3QV08"/>
<comment type="subunit">
    <text evidence="10">Probably a homodimer.</text>
</comment>
<proteinExistence type="inferred from homology"/>
<dbReference type="PIRSF" id="PIRSF004793">
    <property type="entry name" value="UCP004793"/>
    <property type="match status" value="1"/>
</dbReference>
<dbReference type="SUPFAM" id="SSF143597">
    <property type="entry name" value="YojJ-like"/>
    <property type="match status" value="1"/>
</dbReference>
<keyword evidence="8 10" id="KW-1133">Transmembrane helix</keyword>
<evidence type="ECO:0000256" key="7">
    <source>
        <dbReference type="ARBA" id="ARBA00022840"/>
    </source>
</evidence>
<keyword evidence="5 10" id="KW-0548">Nucleotidyltransferase</keyword>
<feature type="domain" description="DAC" evidence="11">
    <location>
        <begin position="73"/>
        <end position="228"/>
    </location>
</feature>
<dbReference type="FunFam" id="3.40.1700.10:FF:000002">
    <property type="entry name" value="Diadenylate cyclase"/>
    <property type="match status" value="1"/>
</dbReference>
<evidence type="ECO:0000259" key="11">
    <source>
        <dbReference type="PROSITE" id="PS51794"/>
    </source>
</evidence>
<dbReference type="HAMAP" id="MF_01499">
    <property type="entry name" value="DacA"/>
    <property type="match status" value="1"/>
</dbReference>
<evidence type="ECO:0000256" key="3">
    <source>
        <dbReference type="ARBA" id="ARBA00022679"/>
    </source>
</evidence>
<evidence type="ECO:0000256" key="10">
    <source>
        <dbReference type="HAMAP-Rule" id="MF_01499"/>
    </source>
</evidence>
<sequence length="261" mass="29104">MTIRDVIDIFVVSVIVYQLIKIVRGTKAFRMLLGLLFLVLLSFLAKWFQLKTLSWLFQNFWQVGVLVVVILFQPELRKGLADVGRIYPLGPTFKETMVVDSVVEACAYFASRKIGALIVFERDMGLKNYIESGIILDAVVSEELLISIFLPYSPLHDGAVIIRNDRIAAAACLLPLSSDPMISKALGTRHRAAIGLTEETDAVVVVVSEETGIISIAVNGQIRRDLDKETLRGLLMDLLYSAEKSKLGLFKKNDNQECEAR</sequence>
<comment type="catalytic activity">
    <reaction evidence="1 10">
        <text>2 ATP = 3',3'-c-di-AMP + 2 diphosphate</text>
        <dbReference type="Rhea" id="RHEA:35655"/>
        <dbReference type="ChEBI" id="CHEBI:30616"/>
        <dbReference type="ChEBI" id="CHEBI:33019"/>
        <dbReference type="ChEBI" id="CHEBI:71500"/>
        <dbReference type="EC" id="2.7.7.85"/>
    </reaction>
</comment>
<comment type="similarity">
    <text evidence="10">Belongs to the adenylate cyclase family. DacA/CdaA subfamily.</text>
</comment>
<keyword evidence="4 10" id="KW-0812">Transmembrane</keyword>
<dbReference type="NCBIfam" id="TIGR00159">
    <property type="entry name" value="diadenylate cyclase CdaA"/>
    <property type="match status" value="1"/>
</dbReference>
<dbReference type="Pfam" id="PF19293">
    <property type="entry name" value="CdaA_N"/>
    <property type="match status" value="1"/>
</dbReference>
<evidence type="ECO:0000313" key="13">
    <source>
        <dbReference type="Proteomes" id="UP000063234"/>
    </source>
</evidence>
<evidence type="ECO:0000256" key="2">
    <source>
        <dbReference type="ARBA" id="ARBA00022475"/>
    </source>
</evidence>
<dbReference type="Pfam" id="PF02457">
    <property type="entry name" value="DAC"/>
    <property type="match status" value="1"/>
</dbReference>
<keyword evidence="13" id="KW-1185">Reference proteome</keyword>
<dbReference type="KEGG" id="ttk:TST_1356"/>
<dbReference type="GO" id="GO:0005524">
    <property type="term" value="F:ATP binding"/>
    <property type="evidence" value="ECO:0007669"/>
    <property type="project" value="UniProtKB-UniRule"/>
</dbReference>
<protein>
    <recommendedName>
        <fullName evidence="10">Diadenylate cyclase</fullName>
        <shortName evidence="10">DAC</shortName>
        <ecNumber evidence="10">2.7.7.85</ecNumber>
    </recommendedName>
    <alternativeName>
        <fullName evidence="10">Cyclic-di-AMP synthase</fullName>
        <shortName evidence="10">c-di-AMP synthase</shortName>
    </alternativeName>
</protein>
<dbReference type="Proteomes" id="UP000063234">
    <property type="component" value="Chromosome"/>
</dbReference>
<comment type="function">
    <text evidence="10">Catalyzes the condensation of 2 ATP molecules into cyclic di-AMP (c-di-AMP), a second messenger used to regulate differing processes in different bacteria.</text>
</comment>
<evidence type="ECO:0000256" key="9">
    <source>
        <dbReference type="ARBA" id="ARBA00023136"/>
    </source>
</evidence>
<dbReference type="OrthoDB" id="9807385at2"/>
<keyword evidence="2 10" id="KW-1003">Cell membrane</keyword>
<dbReference type="GO" id="GO:0006171">
    <property type="term" value="P:cAMP biosynthetic process"/>
    <property type="evidence" value="ECO:0007669"/>
    <property type="project" value="InterPro"/>
</dbReference>
<reference evidence="13" key="1">
    <citation type="journal article" date="2018" name="Science">
        <title>A primordial and reversible TCA cycle in a facultatively chemolithoautotrophic thermophile.</title>
        <authorList>
            <person name="Nunoura T."/>
            <person name="Chikaraishi Y."/>
            <person name="Izaki R."/>
            <person name="Suwa T."/>
            <person name="Sato T."/>
            <person name="Harada T."/>
            <person name="Mori K."/>
            <person name="Kato Y."/>
            <person name="Miyazaki M."/>
            <person name="Shimamura S."/>
            <person name="Yanagawa K."/>
            <person name="Shuto A."/>
            <person name="Ohkouchi N."/>
            <person name="Fujita N."/>
            <person name="Takaki Y."/>
            <person name="Atomi H."/>
            <person name="Takai K."/>
        </authorList>
    </citation>
    <scope>NUCLEOTIDE SEQUENCE [LARGE SCALE GENOMIC DNA]</scope>
    <source>
        <strain evidence="13">DSM 17441 / JCM 13301 / NBRC 103674 / ABI70S6</strain>
    </source>
</reference>
<dbReference type="STRING" id="1298851.TST_1356"/>
<dbReference type="PANTHER" id="PTHR34185">
    <property type="entry name" value="DIADENYLATE CYCLASE"/>
    <property type="match status" value="1"/>
</dbReference>
<dbReference type="GO" id="GO:0004016">
    <property type="term" value="F:adenylate cyclase activity"/>
    <property type="evidence" value="ECO:0007669"/>
    <property type="project" value="UniProtKB-UniRule"/>
</dbReference>
<accession>A0A0S3QV08</accession>
<dbReference type="PATRIC" id="fig|1298851.3.peg.1431"/>
<keyword evidence="9 10" id="KW-0472">Membrane</keyword>
<dbReference type="InterPro" id="IPR050338">
    <property type="entry name" value="DisA"/>
</dbReference>